<gene>
    <name evidence="2" type="ORF">S03H2_31311</name>
</gene>
<evidence type="ECO:0000256" key="1">
    <source>
        <dbReference type="SAM" id="MobiDB-lite"/>
    </source>
</evidence>
<reference evidence="2" key="1">
    <citation type="journal article" date="2014" name="Front. Microbiol.">
        <title>High frequency of phylogenetically diverse reductive dehalogenase-homologous genes in deep subseafloor sedimentary metagenomes.</title>
        <authorList>
            <person name="Kawai M."/>
            <person name="Futagami T."/>
            <person name="Toyoda A."/>
            <person name="Takaki Y."/>
            <person name="Nishi S."/>
            <person name="Hori S."/>
            <person name="Arai W."/>
            <person name="Tsubouchi T."/>
            <person name="Morono Y."/>
            <person name="Uchiyama I."/>
            <person name="Ito T."/>
            <person name="Fujiyama A."/>
            <person name="Inagaki F."/>
            <person name="Takami H."/>
        </authorList>
    </citation>
    <scope>NUCLEOTIDE SEQUENCE</scope>
    <source>
        <strain evidence="2">Expedition CK06-06</strain>
    </source>
</reference>
<name>X1GUD1_9ZZZZ</name>
<organism evidence="2">
    <name type="scientific">marine sediment metagenome</name>
    <dbReference type="NCBI Taxonomy" id="412755"/>
    <lineage>
        <taxon>unclassified sequences</taxon>
        <taxon>metagenomes</taxon>
        <taxon>ecological metagenomes</taxon>
    </lineage>
</organism>
<comment type="caution">
    <text evidence="2">The sequence shown here is derived from an EMBL/GenBank/DDBJ whole genome shotgun (WGS) entry which is preliminary data.</text>
</comment>
<proteinExistence type="predicted"/>
<protein>
    <submittedName>
        <fullName evidence="2">Uncharacterized protein</fullName>
    </submittedName>
</protein>
<sequence length="52" mass="5651">MDKINSTHLSENDTPQGRTGQTSQQSAPTGARKEATWPGTAYYEQLADPDQA</sequence>
<evidence type="ECO:0000313" key="2">
    <source>
        <dbReference type="EMBL" id="GAH61506.1"/>
    </source>
</evidence>
<feature type="region of interest" description="Disordered" evidence="1">
    <location>
        <begin position="1"/>
        <end position="52"/>
    </location>
</feature>
<accession>X1GUD1</accession>
<dbReference type="EMBL" id="BARU01018977">
    <property type="protein sequence ID" value="GAH61506.1"/>
    <property type="molecule type" value="Genomic_DNA"/>
</dbReference>
<dbReference type="AlphaFoldDB" id="X1GUD1"/>
<feature type="compositionally biased region" description="Polar residues" evidence="1">
    <location>
        <begin position="1"/>
        <end position="28"/>
    </location>
</feature>